<evidence type="ECO:0000313" key="2">
    <source>
        <dbReference type="Proteomes" id="UP000239388"/>
    </source>
</evidence>
<dbReference type="AlphaFoldDB" id="A0A2S8G1P3"/>
<name>A0A2S8G1P3_9BACT</name>
<protein>
    <submittedName>
        <fullName evidence="1">Uncharacterized protein</fullName>
    </submittedName>
</protein>
<reference evidence="1 2" key="1">
    <citation type="submission" date="2018-02" db="EMBL/GenBank/DDBJ databases">
        <title>Comparative genomes isolates from brazilian mangrove.</title>
        <authorList>
            <person name="Araujo J.E."/>
            <person name="Taketani R.G."/>
            <person name="Silva M.C.P."/>
            <person name="Loureco M.V."/>
            <person name="Andreote F.D."/>
        </authorList>
    </citation>
    <scope>NUCLEOTIDE SEQUENCE [LARGE SCALE GENOMIC DNA]</scope>
    <source>
        <strain evidence="1 2">NAP PRIS-MGV</strain>
    </source>
</reference>
<sequence>MLLVAVVAVGLAIKTNRDRQEAATRETYDSQKELVARVIESFGKRLEKDGRKIEDRSRIVGGSGEWRATIAMLCQNRDGRWQACHVEVMGSVTNDSAGMPTWRRVLPLRISSRGSPLNQQFIAALIAALDEQGWAFTRDTNLHDSLLHIF</sequence>
<dbReference type="EMBL" id="PUIB01000011">
    <property type="protein sequence ID" value="PQO38230.1"/>
    <property type="molecule type" value="Genomic_DNA"/>
</dbReference>
<accession>A0A2S8G1P3</accession>
<dbReference type="Proteomes" id="UP000239388">
    <property type="component" value="Unassembled WGS sequence"/>
</dbReference>
<organism evidence="1 2">
    <name type="scientific">Blastopirellula marina</name>
    <dbReference type="NCBI Taxonomy" id="124"/>
    <lineage>
        <taxon>Bacteria</taxon>
        <taxon>Pseudomonadati</taxon>
        <taxon>Planctomycetota</taxon>
        <taxon>Planctomycetia</taxon>
        <taxon>Pirellulales</taxon>
        <taxon>Pirellulaceae</taxon>
        <taxon>Blastopirellula</taxon>
    </lineage>
</organism>
<comment type="caution">
    <text evidence="1">The sequence shown here is derived from an EMBL/GenBank/DDBJ whole genome shotgun (WGS) entry which is preliminary data.</text>
</comment>
<evidence type="ECO:0000313" key="1">
    <source>
        <dbReference type="EMBL" id="PQO38230.1"/>
    </source>
</evidence>
<gene>
    <name evidence="1" type="ORF">C5Y98_09165</name>
</gene>
<proteinExistence type="predicted"/>